<comment type="caution">
    <text evidence="10">The sequence shown here is derived from an EMBL/GenBank/DDBJ whole genome shotgun (WGS) entry which is preliminary data.</text>
</comment>
<comment type="cofactor">
    <cofactor evidence="1">
        <name>Zn(2+)</name>
        <dbReference type="ChEBI" id="CHEBI:29105"/>
    </cofactor>
</comment>
<keyword evidence="7" id="KW-0378">Hydrolase</keyword>
<dbReference type="PANTHER" id="PTHR11409:SF39">
    <property type="entry name" value="ADENOSINE DEAMINASE 2"/>
    <property type="match status" value="1"/>
</dbReference>
<keyword evidence="5" id="KW-0479">Metal-binding</keyword>
<comment type="catalytic activity">
    <reaction evidence="8">
        <text>adenosine + H2O + H(+) = inosine + NH4(+)</text>
        <dbReference type="Rhea" id="RHEA:24408"/>
        <dbReference type="ChEBI" id="CHEBI:15377"/>
        <dbReference type="ChEBI" id="CHEBI:15378"/>
        <dbReference type="ChEBI" id="CHEBI:16335"/>
        <dbReference type="ChEBI" id="CHEBI:17596"/>
        <dbReference type="ChEBI" id="CHEBI:28938"/>
        <dbReference type="EC" id="3.5.4.4"/>
    </reaction>
</comment>
<comment type="similarity">
    <text evidence="3">Belongs to the metallo-dependent hydrolases superfamily. Adenosine and AMP deaminases family. ADGF subfamily.</text>
</comment>
<comment type="subcellular location">
    <subcellularLocation>
        <location evidence="2">Secreted</location>
    </subcellularLocation>
</comment>
<dbReference type="GO" id="GO:0046103">
    <property type="term" value="P:inosine biosynthetic process"/>
    <property type="evidence" value="ECO:0007669"/>
    <property type="project" value="TreeGrafter"/>
</dbReference>
<organism evidence="10 11">
    <name type="scientific">Aromia moschata</name>
    <dbReference type="NCBI Taxonomy" id="1265417"/>
    <lineage>
        <taxon>Eukaryota</taxon>
        <taxon>Metazoa</taxon>
        <taxon>Ecdysozoa</taxon>
        <taxon>Arthropoda</taxon>
        <taxon>Hexapoda</taxon>
        <taxon>Insecta</taxon>
        <taxon>Pterygota</taxon>
        <taxon>Neoptera</taxon>
        <taxon>Endopterygota</taxon>
        <taxon>Coleoptera</taxon>
        <taxon>Polyphaga</taxon>
        <taxon>Cucujiformia</taxon>
        <taxon>Chrysomeloidea</taxon>
        <taxon>Cerambycidae</taxon>
        <taxon>Cerambycinae</taxon>
        <taxon>Callichromatini</taxon>
        <taxon>Aromia</taxon>
    </lineage>
</organism>
<dbReference type="InterPro" id="IPR006330">
    <property type="entry name" value="Ado/ade_deaminase"/>
</dbReference>
<evidence type="ECO:0000256" key="7">
    <source>
        <dbReference type="ARBA" id="ARBA00022801"/>
    </source>
</evidence>
<evidence type="ECO:0000256" key="2">
    <source>
        <dbReference type="ARBA" id="ARBA00004613"/>
    </source>
</evidence>
<dbReference type="PANTHER" id="PTHR11409">
    <property type="entry name" value="ADENOSINE DEAMINASE"/>
    <property type="match status" value="1"/>
</dbReference>
<dbReference type="InterPro" id="IPR006331">
    <property type="entry name" value="ADGF"/>
</dbReference>
<dbReference type="InterPro" id="IPR001365">
    <property type="entry name" value="A_deaminase_dom"/>
</dbReference>
<evidence type="ECO:0000256" key="6">
    <source>
        <dbReference type="ARBA" id="ARBA00022729"/>
    </source>
</evidence>
<evidence type="ECO:0000256" key="5">
    <source>
        <dbReference type="ARBA" id="ARBA00022723"/>
    </source>
</evidence>
<dbReference type="GO" id="GO:0006154">
    <property type="term" value="P:adenosine catabolic process"/>
    <property type="evidence" value="ECO:0007669"/>
    <property type="project" value="InterPro"/>
</dbReference>
<dbReference type="AlphaFoldDB" id="A0AAV8YR23"/>
<name>A0AAV8YR23_9CUCU</name>
<evidence type="ECO:0000256" key="4">
    <source>
        <dbReference type="ARBA" id="ARBA00022525"/>
    </source>
</evidence>
<evidence type="ECO:0000256" key="3">
    <source>
        <dbReference type="ARBA" id="ARBA00006083"/>
    </source>
</evidence>
<dbReference type="GO" id="GO:0046872">
    <property type="term" value="F:metal ion binding"/>
    <property type="evidence" value="ECO:0007669"/>
    <property type="project" value="UniProtKB-KW"/>
</dbReference>
<dbReference type="SUPFAM" id="SSF51556">
    <property type="entry name" value="Metallo-dependent hydrolases"/>
    <property type="match status" value="1"/>
</dbReference>
<accession>A0AAV8YR23</accession>
<proteinExistence type="inferred from homology"/>
<dbReference type="GO" id="GO:0004000">
    <property type="term" value="F:adenosine deaminase activity"/>
    <property type="evidence" value="ECO:0007669"/>
    <property type="project" value="InterPro"/>
</dbReference>
<protein>
    <recommendedName>
        <fullName evidence="9">Adenosine deaminase domain-containing protein</fullName>
    </recommendedName>
</protein>
<evidence type="ECO:0000256" key="1">
    <source>
        <dbReference type="ARBA" id="ARBA00001947"/>
    </source>
</evidence>
<keyword evidence="4" id="KW-0964">Secreted</keyword>
<dbReference type="EMBL" id="JAPWTK010000051">
    <property type="protein sequence ID" value="KAJ8954009.1"/>
    <property type="molecule type" value="Genomic_DNA"/>
</dbReference>
<dbReference type="Proteomes" id="UP001162162">
    <property type="component" value="Unassembled WGS sequence"/>
</dbReference>
<dbReference type="Gene3D" id="3.20.20.140">
    <property type="entry name" value="Metal-dependent hydrolases"/>
    <property type="match status" value="1"/>
</dbReference>
<feature type="domain" description="Adenosine deaminase" evidence="9">
    <location>
        <begin position="91"/>
        <end position="256"/>
    </location>
</feature>
<gene>
    <name evidence="10" type="ORF">NQ318_004300</name>
</gene>
<evidence type="ECO:0000313" key="10">
    <source>
        <dbReference type="EMBL" id="KAJ8954009.1"/>
    </source>
</evidence>
<dbReference type="GO" id="GO:0005615">
    <property type="term" value="C:extracellular space"/>
    <property type="evidence" value="ECO:0007669"/>
    <property type="project" value="InterPro"/>
</dbReference>
<evidence type="ECO:0000313" key="11">
    <source>
        <dbReference type="Proteomes" id="UP001162162"/>
    </source>
</evidence>
<evidence type="ECO:0000256" key="8">
    <source>
        <dbReference type="ARBA" id="ARBA00047764"/>
    </source>
</evidence>
<dbReference type="InterPro" id="IPR032466">
    <property type="entry name" value="Metal_Hydrolase"/>
</dbReference>
<evidence type="ECO:0000259" key="9">
    <source>
        <dbReference type="Pfam" id="PF00962"/>
    </source>
</evidence>
<reference evidence="10" key="1">
    <citation type="journal article" date="2023" name="Insect Mol. Biol.">
        <title>Genome sequencing provides insights into the evolution of gene families encoding plant cell wall-degrading enzymes in longhorned beetles.</title>
        <authorList>
            <person name="Shin N.R."/>
            <person name="Okamura Y."/>
            <person name="Kirsch R."/>
            <person name="Pauchet Y."/>
        </authorList>
    </citation>
    <scope>NUCLEOTIDE SEQUENCE</scope>
    <source>
        <strain evidence="10">AMC_N1</strain>
    </source>
</reference>
<sequence length="275" mass="31341">MLCYRPAFEVYVYRLLKELHDDNVMYTELRGTFMPLYELNGTVYDTGVFFEIFIRTVENFKKDHPDFLGVRYIHSIYRGVTPEVLKNGLDELIGWKNTYPDFIAGFDFELLEAGKDLKFFFHAGETNWQGNTDLNLVDAVLLNSSRIGHGFALAKHPLLTELVKTRGVAIEVCPISNQVLMLSEDHRNHPGAYLIANGVPVVVGNDDPSAWGASGLSYDWYVVFMAMTPEDAGLEVLKRFAIDSINYSAMTSEEKSLAMEKWNSDWQKFLREVPT</sequence>
<keyword evidence="6" id="KW-0732">Signal</keyword>
<dbReference type="Pfam" id="PF00962">
    <property type="entry name" value="A_deaminase"/>
    <property type="match status" value="1"/>
</dbReference>
<dbReference type="NCBIfam" id="TIGR01431">
    <property type="entry name" value="adm_rel"/>
    <property type="match status" value="1"/>
</dbReference>
<keyword evidence="11" id="KW-1185">Reference proteome</keyword>